<dbReference type="RefSeq" id="WP_137828880.1">
    <property type="nucleotide sequence ID" value="NZ_BPRE01000007.1"/>
</dbReference>
<evidence type="ECO:0000313" key="1">
    <source>
        <dbReference type="EMBL" id="GJE75994.1"/>
    </source>
</evidence>
<dbReference type="EMBL" id="BPRE01000007">
    <property type="protein sequence ID" value="GJE75994.1"/>
    <property type="molecule type" value="Genomic_DNA"/>
</dbReference>
<comment type="caution">
    <text evidence="1">The sequence shown here is derived from an EMBL/GenBank/DDBJ whole genome shotgun (WGS) entry which is preliminary data.</text>
</comment>
<gene>
    <name evidence="1" type="ORF">BGCPKDLD_2585</name>
</gene>
<reference evidence="1" key="1">
    <citation type="journal article" date="2021" name="Front. Microbiol.">
        <title>Comprehensive Comparative Genomics and Phenotyping of Methylobacterium Species.</title>
        <authorList>
            <person name="Alessa O."/>
            <person name="Ogura Y."/>
            <person name="Fujitani Y."/>
            <person name="Takami H."/>
            <person name="Hayashi T."/>
            <person name="Sahin N."/>
            <person name="Tani A."/>
        </authorList>
    </citation>
    <scope>NUCLEOTIDE SEQUENCE</scope>
    <source>
        <strain evidence="1">DSM 14458</strain>
    </source>
</reference>
<accession>A0ABQ4UV72</accession>
<sequence>MNESVNRVRDVLAALIKAALISDDHQGLPFRKAAGTGLAELREDPPNPAELRMDGAWTLAIQMAESPDLQPLEGRVNLTLPRQSPFTLDELLSPGFDRDAAIEQIRKSASTG</sequence>
<organism evidence="1 2">
    <name type="scientific">Methylorubrum suomiense</name>
    <dbReference type="NCBI Taxonomy" id="144191"/>
    <lineage>
        <taxon>Bacteria</taxon>
        <taxon>Pseudomonadati</taxon>
        <taxon>Pseudomonadota</taxon>
        <taxon>Alphaproteobacteria</taxon>
        <taxon>Hyphomicrobiales</taxon>
        <taxon>Methylobacteriaceae</taxon>
        <taxon>Methylorubrum</taxon>
    </lineage>
</organism>
<evidence type="ECO:0000313" key="2">
    <source>
        <dbReference type="Proteomes" id="UP001055093"/>
    </source>
</evidence>
<keyword evidence="2" id="KW-1185">Reference proteome</keyword>
<reference evidence="1" key="2">
    <citation type="submission" date="2021-08" db="EMBL/GenBank/DDBJ databases">
        <authorList>
            <person name="Tani A."/>
            <person name="Ola A."/>
            <person name="Ogura Y."/>
            <person name="Katsura K."/>
            <person name="Hayashi T."/>
        </authorList>
    </citation>
    <scope>NUCLEOTIDE SEQUENCE</scope>
    <source>
        <strain evidence="1">DSM 14458</strain>
    </source>
</reference>
<proteinExistence type="predicted"/>
<dbReference type="Proteomes" id="UP001055093">
    <property type="component" value="Unassembled WGS sequence"/>
</dbReference>
<protein>
    <submittedName>
        <fullName evidence="1">Uncharacterized protein</fullName>
    </submittedName>
</protein>
<name>A0ABQ4UV72_9HYPH</name>